<protein>
    <submittedName>
        <fullName evidence="1">Uncharacterized protein</fullName>
    </submittedName>
</protein>
<evidence type="ECO:0000313" key="1">
    <source>
        <dbReference type="EMBL" id="KKN81087.1"/>
    </source>
</evidence>
<accession>A0A0F9U1A4</accession>
<reference evidence="1" key="1">
    <citation type="journal article" date="2015" name="Nature">
        <title>Complex archaea that bridge the gap between prokaryotes and eukaryotes.</title>
        <authorList>
            <person name="Spang A."/>
            <person name="Saw J.H."/>
            <person name="Jorgensen S.L."/>
            <person name="Zaremba-Niedzwiedzka K."/>
            <person name="Martijn J."/>
            <person name="Lind A.E."/>
            <person name="van Eijk R."/>
            <person name="Schleper C."/>
            <person name="Guy L."/>
            <person name="Ettema T.J."/>
        </authorList>
    </citation>
    <scope>NUCLEOTIDE SEQUENCE</scope>
</reference>
<proteinExistence type="predicted"/>
<sequence length="262" mass="30286">MAVATATNKKMTEADYRVRRTQIDEQVEAKEERVKAYGDQELAKLFWASGWLQKELASQEGKSEPWVCCRLRFGSFLNWLESEKFTARKFQQVVSKNLTEFRFRSYWEQTSGTKDTARFRNVWKMMQDETQLVHPREKTRDIITKKCDPHEWYAGQEIQELTGLTEKQVANATQRMYDLGLCETKQTAHGLAYRIRKGEGRTKIDTAWLKQLRKDADALIRSIIKSATGDEARYSATGVAIDAGKLKDLMNELKERITPSSA</sequence>
<gene>
    <name evidence="1" type="ORF">LCGC14_0323060</name>
</gene>
<name>A0A0F9U1A4_9ZZZZ</name>
<organism evidence="1">
    <name type="scientific">marine sediment metagenome</name>
    <dbReference type="NCBI Taxonomy" id="412755"/>
    <lineage>
        <taxon>unclassified sequences</taxon>
        <taxon>metagenomes</taxon>
        <taxon>ecological metagenomes</taxon>
    </lineage>
</organism>
<dbReference type="AlphaFoldDB" id="A0A0F9U1A4"/>
<comment type="caution">
    <text evidence="1">The sequence shown here is derived from an EMBL/GenBank/DDBJ whole genome shotgun (WGS) entry which is preliminary data.</text>
</comment>
<dbReference type="EMBL" id="LAZR01000220">
    <property type="protein sequence ID" value="KKN81087.1"/>
    <property type="molecule type" value="Genomic_DNA"/>
</dbReference>